<protein>
    <submittedName>
        <fullName evidence="1">Uncharacterized protein</fullName>
    </submittedName>
</protein>
<proteinExistence type="predicted"/>
<name>A0AAV4ZXI2_9HYPH</name>
<gene>
    <name evidence="1" type="ORF">BHAOGJBA_6151</name>
</gene>
<evidence type="ECO:0000313" key="2">
    <source>
        <dbReference type="Proteomes" id="UP001055247"/>
    </source>
</evidence>
<organism evidence="1 2">
    <name type="scientific">Methylobacterium hispanicum</name>
    <dbReference type="NCBI Taxonomy" id="270350"/>
    <lineage>
        <taxon>Bacteria</taxon>
        <taxon>Pseudomonadati</taxon>
        <taxon>Pseudomonadota</taxon>
        <taxon>Alphaproteobacteria</taxon>
        <taxon>Hyphomicrobiales</taxon>
        <taxon>Methylobacteriaceae</taxon>
        <taxon>Methylobacterium</taxon>
    </lineage>
</organism>
<evidence type="ECO:0000313" key="1">
    <source>
        <dbReference type="EMBL" id="GJD92596.1"/>
    </source>
</evidence>
<dbReference type="AlphaFoldDB" id="A0AAV4ZXI2"/>
<reference evidence="1" key="1">
    <citation type="journal article" date="2016" name="Front. Microbiol.">
        <title>Genome Sequence of the Piezophilic, Mesophilic Sulfate-Reducing Bacterium Desulfovibrio indicus J2T.</title>
        <authorList>
            <person name="Cao J."/>
            <person name="Maignien L."/>
            <person name="Shao Z."/>
            <person name="Alain K."/>
            <person name="Jebbar M."/>
        </authorList>
    </citation>
    <scope>NUCLEOTIDE SEQUENCE</scope>
    <source>
        <strain evidence="1">DSM 16372</strain>
    </source>
</reference>
<reference evidence="1" key="2">
    <citation type="submission" date="2021-08" db="EMBL/GenBank/DDBJ databases">
        <authorList>
            <person name="Tani A."/>
            <person name="Ola A."/>
            <person name="Ogura Y."/>
            <person name="Katsura K."/>
            <person name="Hayashi T."/>
        </authorList>
    </citation>
    <scope>NUCLEOTIDE SEQUENCE</scope>
    <source>
        <strain evidence="1">DSM 16372</strain>
    </source>
</reference>
<dbReference type="EMBL" id="BPQO01000050">
    <property type="protein sequence ID" value="GJD92596.1"/>
    <property type="molecule type" value="Genomic_DNA"/>
</dbReference>
<sequence>MIRGQVLSFGSFRREPEDALVVLKRVTKVEGQGRPQKPRRDPVPLPFSPEVRAMSDQIAGLNAFLKDADLSFIDDGLIPQVDTAHYRTLVRTFTIRGGQDIRLDQGGRLYGQTFWLNLASERRSGLRIDGEPVADLDFVNLGPRIGYALLGQEPPSGDLYDLSGLLPGYDHSNRDHRRAIKQAFAACLNGGAGGSRGINQRTGKPGILAPLPAGTTAAKVRAAIFEKHPGFEVFYERAKAGEVAVGFAIMFKESCILLSALERLKDEGVVGLPFHDGLMVARSKAQIAKDTLTAASRDVLGVELIVELKAVYGEPELASQLIAA</sequence>
<keyword evidence="2" id="KW-1185">Reference proteome</keyword>
<dbReference type="Proteomes" id="UP001055247">
    <property type="component" value="Unassembled WGS sequence"/>
</dbReference>
<comment type="caution">
    <text evidence="1">The sequence shown here is derived from an EMBL/GenBank/DDBJ whole genome shotgun (WGS) entry which is preliminary data.</text>
</comment>
<accession>A0AAV4ZXI2</accession>